<evidence type="ECO:0000313" key="2">
    <source>
        <dbReference type="Proteomes" id="UP000294558"/>
    </source>
</evidence>
<sequence>MAKSSSTRAGYQYRPGIVGKHVFRVRETYVAGAAAEMLRKRQVGAAKLDLVLRGIALWPEHAGQRTPGLVLRRNISYEDLHDLCRDPHVFTMTLPEDAMYDPEIVDKKREWVRAQLQILERRKLVRRVPFAAGRRPDIIVLRDDGSEEEFDDPGARAGQVPGNSYVNVHGPVISDPRFGLWGAPELAAYYCAMTAERFDPQPPSVAGTGEWCRPVGWFGGDRRPSGHVTYPFGERTIRTGLLALEEQGWISMRMLSRWRGSRFARRRRVVANKFVNAKARVKIVDLANHRTGSPSKKSAQGS</sequence>
<name>A0A4R7HZZ5_9ACTN</name>
<dbReference type="AlphaFoldDB" id="A0A4R7HZZ5"/>
<organism evidence="1 2">
    <name type="scientific">Ilumatobacter fluminis</name>
    <dbReference type="NCBI Taxonomy" id="467091"/>
    <lineage>
        <taxon>Bacteria</taxon>
        <taxon>Bacillati</taxon>
        <taxon>Actinomycetota</taxon>
        <taxon>Acidimicrobiia</taxon>
        <taxon>Acidimicrobiales</taxon>
        <taxon>Ilumatobacteraceae</taxon>
        <taxon>Ilumatobacter</taxon>
    </lineage>
</organism>
<accession>A0A4R7HZZ5</accession>
<dbReference type="EMBL" id="SOAU01000001">
    <property type="protein sequence ID" value="TDT16731.1"/>
    <property type="molecule type" value="Genomic_DNA"/>
</dbReference>
<dbReference type="Proteomes" id="UP000294558">
    <property type="component" value="Unassembled WGS sequence"/>
</dbReference>
<keyword evidence="2" id="KW-1185">Reference proteome</keyword>
<comment type="caution">
    <text evidence="1">The sequence shown here is derived from an EMBL/GenBank/DDBJ whole genome shotgun (WGS) entry which is preliminary data.</text>
</comment>
<reference evidence="1 2" key="1">
    <citation type="submission" date="2019-03" db="EMBL/GenBank/DDBJ databases">
        <title>Sequencing the genomes of 1000 actinobacteria strains.</title>
        <authorList>
            <person name="Klenk H.-P."/>
        </authorList>
    </citation>
    <scope>NUCLEOTIDE SEQUENCE [LARGE SCALE GENOMIC DNA]</scope>
    <source>
        <strain evidence="1 2">DSM 18936</strain>
    </source>
</reference>
<protein>
    <submittedName>
        <fullName evidence="1">Uncharacterized protein</fullName>
    </submittedName>
</protein>
<proteinExistence type="predicted"/>
<evidence type="ECO:0000313" key="1">
    <source>
        <dbReference type="EMBL" id="TDT16731.1"/>
    </source>
</evidence>
<gene>
    <name evidence="1" type="ORF">BDK89_2326</name>
</gene>